<dbReference type="Gene3D" id="2.40.170.20">
    <property type="entry name" value="TonB-dependent receptor, beta-barrel domain"/>
    <property type="match status" value="1"/>
</dbReference>
<dbReference type="GO" id="GO:0009279">
    <property type="term" value="C:cell outer membrane"/>
    <property type="evidence" value="ECO:0007669"/>
    <property type="project" value="UniProtKB-SubCell"/>
</dbReference>
<evidence type="ECO:0000256" key="7">
    <source>
        <dbReference type="ARBA" id="ARBA00023136"/>
    </source>
</evidence>
<dbReference type="Pfam" id="PF07715">
    <property type="entry name" value="Plug"/>
    <property type="match status" value="1"/>
</dbReference>
<dbReference type="Pfam" id="PF00593">
    <property type="entry name" value="TonB_dep_Rec_b-barrel"/>
    <property type="match status" value="1"/>
</dbReference>
<dbReference type="PANTHER" id="PTHR30069:SF29">
    <property type="entry name" value="HEMOGLOBIN AND HEMOGLOBIN-HAPTOGLOBIN-BINDING PROTEIN 1-RELATED"/>
    <property type="match status" value="1"/>
</dbReference>
<keyword evidence="7 10" id="KW-0472">Membrane</keyword>
<keyword evidence="4 10" id="KW-0812">Transmembrane</keyword>
<dbReference type="GO" id="GO:0015344">
    <property type="term" value="F:siderophore uptake transmembrane transporter activity"/>
    <property type="evidence" value="ECO:0007669"/>
    <property type="project" value="TreeGrafter"/>
</dbReference>
<dbReference type="Gene3D" id="2.170.130.10">
    <property type="entry name" value="TonB-dependent receptor, plug domain"/>
    <property type="match status" value="1"/>
</dbReference>
<keyword evidence="3 10" id="KW-1134">Transmembrane beta strand</keyword>
<reference evidence="15" key="1">
    <citation type="submission" date="2020-02" db="EMBL/GenBank/DDBJ databases">
        <authorList>
            <person name="Meier V. D."/>
        </authorList>
    </citation>
    <scope>NUCLEOTIDE SEQUENCE</scope>
    <source>
        <strain evidence="15">AVDCRST_MAG68</strain>
    </source>
</reference>
<evidence type="ECO:0000256" key="6">
    <source>
        <dbReference type="ARBA" id="ARBA00023077"/>
    </source>
</evidence>
<evidence type="ECO:0000256" key="4">
    <source>
        <dbReference type="ARBA" id="ARBA00022692"/>
    </source>
</evidence>
<evidence type="ECO:0000256" key="11">
    <source>
        <dbReference type="RuleBase" id="RU003357"/>
    </source>
</evidence>
<proteinExistence type="inferred from homology"/>
<dbReference type="SUPFAM" id="SSF49464">
    <property type="entry name" value="Carboxypeptidase regulatory domain-like"/>
    <property type="match status" value="1"/>
</dbReference>
<dbReference type="SUPFAM" id="SSF56935">
    <property type="entry name" value="Porins"/>
    <property type="match status" value="1"/>
</dbReference>
<keyword evidence="6 11" id="KW-0798">TonB box</keyword>
<evidence type="ECO:0000256" key="8">
    <source>
        <dbReference type="ARBA" id="ARBA00023170"/>
    </source>
</evidence>
<comment type="similarity">
    <text evidence="10 11">Belongs to the TonB-dependent receptor family.</text>
</comment>
<keyword evidence="9 10" id="KW-0998">Cell outer membrane</keyword>
<evidence type="ECO:0000256" key="5">
    <source>
        <dbReference type="ARBA" id="ARBA00022729"/>
    </source>
</evidence>
<dbReference type="InterPro" id="IPR039426">
    <property type="entry name" value="TonB-dep_rcpt-like"/>
</dbReference>
<accession>A0A6J4LTS9</accession>
<sequence>MYLTRLRRKLGAALLLCAGLMGAELEAQGTYSIQGTVVDATSRRALAGVTVALRGQGARTVTDNGGRYTLTAAVPAGSYSVVFTQVGRGEAVRAVTLGDSRAVQLGATPLSESALQLEALVVTGSGVETERKAIGNAVSTVNAEQLAGSGAQNIDAALSGKIAGAQVNLTSGTPGAGASVRLRGTSSIIGGAEPLYIVDGVIIDNSSDQLINFGYRSNPTNRLADLNPNDIERVEVLKGAAAAALYGSRANNGVIQIFTRRGRAGRPQVSVGQRVGRSELTRRLNFNDYPFNEKGEPVQRFDNQDFIFRDALTVETNASVSGGSEGTQYFLSADYADQEGIMRGSDFQKIGVRLNLDQSVGGWLRLSGGANYVTSEASLVTNGEQGVGGLLTSIVFTPTDVDLRARDPETGRYRNAAFVFPNPLEVIETWQAPQDVSRFVGSFQARATPIEGGSLEFRMGYDTYSQETSLYIPRGSAAAGAPLGSAQAVLRNQYLLNNDLVGNYRFGLGALQLTSTAGVNHTYTNARNVVASASDLTLTTELVRGAQTTSSQNRFETATLGIFGQQQVGWRDRLYLTGALRADAASTFGADERWQLYPKVSGSYLVSEEPFWENSVLGRWFDSFRVRAALGYAGSQPGGAYDRFSLYNQAVNITRQGLVHSPRAGNPSLKPERQREVEAGFDASFLDERLGVTFTYYDQYVTDLLLPRPFTPSTGYFDVLDNVGELSNRGMELELRSTNVDRPRFGWNTTFIYSHNRNRVEKLAGTAFASTSGYPTRVAEGYALGEFWMPTFRRDSAGNILLNEAGNPLPSLTPEFVGSPWPDFNASLTNEFRVGSRLTAGFQLDGAFGQQVWNQTRRIMDRFQAGELYERQLRGEVTNAYRLAYFGIQSEYLEDGSYVKLREASLRYNAGRGLARAIGAGNLQFELIGRNLHTWTEYTGYDPEINLFGAATAARGIDFAVYPVPRTVTLGMRATY</sequence>
<dbReference type="InterPro" id="IPR037066">
    <property type="entry name" value="Plug_dom_sf"/>
</dbReference>
<dbReference type="InterPro" id="IPR012910">
    <property type="entry name" value="Plug_dom"/>
</dbReference>
<evidence type="ECO:0000256" key="1">
    <source>
        <dbReference type="ARBA" id="ARBA00004571"/>
    </source>
</evidence>
<dbReference type="InterPro" id="IPR036942">
    <property type="entry name" value="Beta-barrel_TonB_sf"/>
</dbReference>
<evidence type="ECO:0000313" key="15">
    <source>
        <dbReference type="EMBL" id="CAA9340631.1"/>
    </source>
</evidence>
<evidence type="ECO:0000259" key="14">
    <source>
        <dbReference type="Pfam" id="PF07715"/>
    </source>
</evidence>
<dbReference type="NCBIfam" id="TIGR04057">
    <property type="entry name" value="SusC_RagA_signa"/>
    <property type="match status" value="1"/>
</dbReference>
<evidence type="ECO:0000256" key="3">
    <source>
        <dbReference type="ARBA" id="ARBA00022452"/>
    </source>
</evidence>
<dbReference type="InterPro" id="IPR000531">
    <property type="entry name" value="Beta-barrel_TonB"/>
</dbReference>
<dbReference type="AlphaFoldDB" id="A0A6J4LTS9"/>
<comment type="subcellular location">
    <subcellularLocation>
        <location evidence="1 10">Cell outer membrane</location>
        <topology evidence="1 10">Multi-pass membrane protein</topology>
    </subcellularLocation>
</comment>
<dbReference type="Gene3D" id="2.60.40.1120">
    <property type="entry name" value="Carboxypeptidase-like, regulatory domain"/>
    <property type="match status" value="1"/>
</dbReference>
<keyword evidence="2 10" id="KW-0813">Transport</keyword>
<evidence type="ECO:0000259" key="13">
    <source>
        <dbReference type="Pfam" id="PF00593"/>
    </source>
</evidence>
<feature type="chain" id="PRO_5027018396" evidence="12">
    <location>
        <begin position="28"/>
        <end position="976"/>
    </location>
</feature>
<dbReference type="PROSITE" id="PS52016">
    <property type="entry name" value="TONB_DEPENDENT_REC_3"/>
    <property type="match status" value="1"/>
</dbReference>
<protein>
    <submittedName>
        <fullName evidence="15">Outer membrane TonB-dependent transporter, utilization system for glycans and polysaccharides (PUL), SusC family</fullName>
    </submittedName>
</protein>
<organism evidence="15">
    <name type="scientific">uncultured Gemmatimonadota bacterium</name>
    <dbReference type="NCBI Taxonomy" id="203437"/>
    <lineage>
        <taxon>Bacteria</taxon>
        <taxon>Pseudomonadati</taxon>
        <taxon>Gemmatimonadota</taxon>
        <taxon>environmental samples</taxon>
    </lineage>
</organism>
<dbReference type="GO" id="GO:0044718">
    <property type="term" value="P:siderophore transmembrane transport"/>
    <property type="evidence" value="ECO:0007669"/>
    <property type="project" value="TreeGrafter"/>
</dbReference>
<dbReference type="PANTHER" id="PTHR30069">
    <property type="entry name" value="TONB-DEPENDENT OUTER MEMBRANE RECEPTOR"/>
    <property type="match status" value="1"/>
</dbReference>
<feature type="signal peptide" evidence="12">
    <location>
        <begin position="1"/>
        <end position="27"/>
    </location>
</feature>
<keyword evidence="5 12" id="KW-0732">Signal</keyword>
<dbReference type="Pfam" id="PF13715">
    <property type="entry name" value="CarbopepD_reg_2"/>
    <property type="match status" value="1"/>
</dbReference>
<evidence type="ECO:0000256" key="2">
    <source>
        <dbReference type="ARBA" id="ARBA00022448"/>
    </source>
</evidence>
<dbReference type="EMBL" id="CADCTW010000141">
    <property type="protein sequence ID" value="CAA9340631.1"/>
    <property type="molecule type" value="Genomic_DNA"/>
</dbReference>
<feature type="domain" description="TonB-dependent receptor plug" evidence="14">
    <location>
        <begin position="133"/>
        <end position="254"/>
    </location>
</feature>
<keyword evidence="8" id="KW-0675">Receptor</keyword>
<dbReference type="InterPro" id="IPR023997">
    <property type="entry name" value="TonB-dep_OMP_SusC/RagA_CS"/>
</dbReference>
<gene>
    <name evidence="15" type="ORF">AVDCRST_MAG68-3018</name>
</gene>
<evidence type="ECO:0000256" key="10">
    <source>
        <dbReference type="PROSITE-ProRule" id="PRU01360"/>
    </source>
</evidence>
<evidence type="ECO:0000256" key="12">
    <source>
        <dbReference type="SAM" id="SignalP"/>
    </source>
</evidence>
<feature type="domain" description="TonB-dependent receptor-like beta-barrel" evidence="13">
    <location>
        <begin position="434"/>
        <end position="831"/>
    </location>
</feature>
<evidence type="ECO:0000256" key="9">
    <source>
        <dbReference type="ARBA" id="ARBA00023237"/>
    </source>
</evidence>
<name>A0A6J4LTS9_9BACT</name>
<dbReference type="InterPro" id="IPR008969">
    <property type="entry name" value="CarboxyPept-like_regulatory"/>
</dbReference>